<dbReference type="EMBL" id="JALD01000049">
    <property type="protein sequence ID" value="EUD10631.1"/>
    <property type="molecule type" value="Genomic_DNA"/>
</dbReference>
<dbReference type="PANTHER" id="PTHR35892">
    <property type="entry name" value="OUTER MEMBRANE PROTEIN PAGN-RELATED"/>
    <property type="match status" value="1"/>
</dbReference>
<feature type="signal peptide" evidence="6">
    <location>
        <begin position="1"/>
        <end position="25"/>
    </location>
</feature>
<evidence type="ECO:0000313" key="8">
    <source>
        <dbReference type="EMBL" id="EUD10631.1"/>
    </source>
</evidence>
<dbReference type="GO" id="GO:0009279">
    <property type="term" value="C:cell outer membrane"/>
    <property type="evidence" value="ECO:0007669"/>
    <property type="project" value="UniProtKB-SubCell"/>
</dbReference>
<keyword evidence="2" id="KW-1134">Transmembrane beta strand</keyword>
<keyword evidence="5" id="KW-0472">Membrane</keyword>
<dbReference type="InterPro" id="IPR011250">
    <property type="entry name" value="OMP/PagP_B-barrel"/>
</dbReference>
<sequence length="250" mass="28092">MDKGIIMKNLLLALSCLLFANLAIASSHNGVYISSKIGVSVLNMYDSKFEYSNEKKSDFRALKFNDKSHPAFGNFIGIGYDFYDQFSVPIRTELEVGMRGKVSDTHSLNALSTVPNSSADMKNEATLTTLMLNGYYDMKNQTAFMPYISFGLGLASTRYENTQHSEFEIFGLKQNSNQSRSERINKLAWSLGMGGRYAFSDNLSFDLGYRFTEAGKYKISMPNSFDKDATDTSTINLASHDFMFGVVYRF</sequence>
<dbReference type="PANTHER" id="PTHR35892:SF2">
    <property type="entry name" value="OUTER MEMBRANE PROTEIN PAGN"/>
    <property type="match status" value="1"/>
</dbReference>
<dbReference type="Gene3D" id="2.40.160.20">
    <property type="match status" value="1"/>
</dbReference>
<evidence type="ECO:0000256" key="1">
    <source>
        <dbReference type="ARBA" id="ARBA00004571"/>
    </source>
</evidence>
<evidence type="ECO:0000259" key="7">
    <source>
        <dbReference type="Pfam" id="PF13505"/>
    </source>
</evidence>
<evidence type="ECO:0000256" key="3">
    <source>
        <dbReference type="ARBA" id="ARBA00022692"/>
    </source>
</evidence>
<dbReference type="InterPro" id="IPR027385">
    <property type="entry name" value="Beta-barrel_OMP"/>
</dbReference>
<dbReference type="SUPFAM" id="SSF56925">
    <property type="entry name" value="OMPA-like"/>
    <property type="match status" value="1"/>
</dbReference>
<evidence type="ECO:0000256" key="2">
    <source>
        <dbReference type="ARBA" id="ARBA00022452"/>
    </source>
</evidence>
<proteinExistence type="predicted"/>
<dbReference type="AlphaFoldDB" id="A0AAV3M4F5"/>
<comment type="caution">
    <text evidence="8">The sequence shown here is derived from an EMBL/GenBank/DDBJ whole genome shotgun (WGS) entry which is preliminary data.</text>
</comment>
<evidence type="ECO:0000256" key="6">
    <source>
        <dbReference type="SAM" id="SignalP"/>
    </source>
</evidence>
<dbReference type="InterPro" id="IPR051723">
    <property type="entry name" value="Bact_OM_Invasion-Related"/>
</dbReference>
<protein>
    <submittedName>
        <fullName evidence="8">Outer membrane protein beta-barrel domain protein</fullName>
    </submittedName>
</protein>
<accession>A0AAV3M4F5</accession>
<gene>
    <name evidence="8" type="ORF">HMPREF1563_1973</name>
</gene>
<evidence type="ECO:0000256" key="4">
    <source>
        <dbReference type="ARBA" id="ARBA00022729"/>
    </source>
</evidence>
<name>A0AAV3M4F5_9GAMM</name>
<feature type="chain" id="PRO_5043371461" evidence="6">
    <location>
        <begin position="26"/>
        <end position="250"/>
    </location>
</feature>
<reference evidence="8 9" key="1">
    <citation type="submission" date="2014-01" db="EMBL/GenBank/DDBJ databases">
        <authorList>
            <person name="Durkin A.S."/>
            <person name="McCorrison J."/>
            <person name="Torralba M."/>
            <person name="Gillis M."/>
            <person name="Haft D.H."/>
            <person name="Methe B."/>
            <person name="Sutton G."/>
            <person name="Nelson K.E."/>
        </authorList>
    </citation>
    <scope>NUCLEOTIDE SEQUENCE [LARGE SCALE GENOMIC DNA]</scope>
    <source>
        <strain evidence="8 9">205/92</strain>
    </source>
</reference>
<keyword evidence="3" id="KW-0812">Transmembrane</keyword>
<dbReference type="Proteomes" id="UP000022311">
    <property type="component" value="Unassembled WGS sequence"/>
</dbReference>
<evidence type="ECO:0000313" key="9">
    <source>
        <dbReference type="Proteomes" id="UP000022311"/>
    </source>
</evidence>
<dbReference type="Pfam" id="PF13505">
    <property type="entry name" value="OMP_b-brl"/>
    <property type="match status" value="1"/>
</dbReference>
<evidence type="ECO:0000256" key="5">
    <source>
        <dbReference type="ARBA" id="ARBA00023136"/>
    </source>
</evidence>
<comment type="subcellular location">
    <subcellularLocation>
        <location evidence="1">Cell outer membrane</location>
        <topology evidence="1">Multi-pass membrane protein</topology>
    </subcellularLocation>
</comment>
<keyword evidence="4 6" id="KW-0732">Signal</keyword>
<organism evidence="8 9">
    <name type="scientific">Providencia alcalifaciens 205/92</name>
    <dbReference type="NCBI Taxonomy" id="1256988"/>
    <lineage>
        <taxon>Bacteria</taxon>
        <taxon>Pseudomonadati</taxon>
        <taxon>Pseudomonadota</taxon>
        <taxon>Gammaproteobacteria</taxon>
        <taxon>Enterobacterales</taxon>
        <taxon>Morganellaceae</taxon>
        <taxon>Providencia</taxon>
    </lineage>
</organism>
<feature type="domain" description="Outer membrane protein beta-barrel" evidence="7">
    <location>
        <begin position="11"/>
        <end position="250"/>
    </location>
</feature>